<dbReference type="Proteomes" id="UP000077755">
    <property type="component" value="Chromosome 5"/>
</dbReference>
<dbReference type="InterPro" id="IPR025312">
    <property type="entry name" value="DUF4216"/>
</dbReference>
<protein>
    <recommendedName>
        <fullName evidence="5">Chromo domain-containing protein</fullName>
    </recommendedName>
</protein>
<dbReference type="EMBL" id="CP093347">
    <property type="protein sequence ID" value="WOH00506.1"/>
    <property type="molecule type" value="Genomic_DNA"/>
</dbReference>
<evidence type="ECO:0000313" key="3">
    <source>
        <dbReference type="EMBL" id="WOH00506.1"/>
    </source>
</evidence>
<keyword evidence="4" id="KW-1185">Reference proteome</keyword>
<dbReference type="Pfam" id="PF13952">
    <property type="entry name" value="DUF4216"/>
    <property type="match status" value="1"/>
</dbReference>
<proteinExistence type="predicted"/>
<dbReference type="AlphaFoldDB" id="A0AAF0X2B9"/>
<dbReference type="PANTHER" id="PTHR46148:SF57">
    <property type="entry name" value="OS12G0499874 PROTEIN"/>
    <property type="match status" value="1"/>
</dbReference>
<dbReference type="InterPro" id="IPR016197">
    <property type="entry name" value="Chromo-like_dom_sf"/>
</dbReference>
<evidence type="ECO:0000313" key="4">
    <source>
        <dbReference type="Proteomes" id="UP000077755"/>
    </source>
</evidence>
<sequence length="293" mass="33824">MPPYEALYGRKCRSLIYWDEVGERKVIGPELIQQTKEAVDVIRSRLIAAQDRQRKYADPHRKDVEFEVGEAVLLKVIGKVAYELALPPQMQHVHNVFHVSLLKKFNPDTKCIIENKPVEIEPDLSYIEQPVSILDRKDKVLRNKTVPLVRVLWRNPKVEESTWELENDVNGPRFQYLLEGPAMQVMTFESCKVNGYKFCTRSASGSSVIVKGTSHDNNLDYYGQLEEIVKLIYRGGNYVYLFKWIWFDSVENGVVIDKNRVVTVDITSRLKLDEIFIFASQASCYIFDDVTGI</sequence>
<accession>A0AAF0X2B9</accession>
<name>A0AAF0X2B9_DAUCS</name>
<feature type="domain" description="Tf2-1-like SH3-like" evidence="2">
    <location>
        <begin position="74"/>
        <end position="105"/>
    </location>
</feature>
<reference evidence="3" key="2">
    <citation type="submission" date="2022-03" db="EMBL/GenBank/DDBJ databases">
        <title>Draft title - Genomic analysis of global carrot germplasm unveils the trajectory of domestication and the origin of high carotenoid orange carrot.</title>
        <authorList>
            <person name="Iorizzo M."/>
            <person name="Ellison S."/>
            <person name="Senalik D."/>
            <person name="Macko-Podgorni A."/>
            <person name="Grzebelus D."/>
            <person name="Bostan H."/>
            <person name="Rolling W."/>
            <person name="Curaba J."/>
            <person name="Simon P."/>
        </authorList>
    </citation>
    <scope>NUCLEOTIDE SEQUENCE</scope>
    <source>
        <tissue evidence="3">Leaf</tissue>
    </source>
</reference>
<evidence type="ECO:0000259" key="1">
    <source>
        <dbReference type="Pfam" id="PF13952"/>
    </source>
</evidence>
<organism evidence="3 4">
    <name type="scientific">Daucus carota subsp. sativus</name>
    <name type="common">Carrot</name>
    <dbReference type="NCBI Taxonomy" id="79200"/>
    <lineage>
        <taxon>Eukaryota</taxon>
        <taxon>Viridiplantae</taxon>
        <taxon>Streptophyta</taxon>
        <taxon>Embryophyta</taxon>
        <taxon>Tracheophyta</taxon>
        <taxon>Spermatophyta</taxon>
        <taxon>Magnoliopsida</taxon>
        <taxon>eudicotyledons</taxon>
        <taxon>Gunneridae</taxon>
        <taxon>Pentapetalae</taxon>
        <taxon>asterids</taxon>
        <taxon>campanulids</taxon>
        <taxon>Apiales</taxon>
        <taxon>Apiaceae</taxon>
        <taxon>Apioideae</taxon>
        <taxon>Scandiceae</taxon>
        <taxon>Daucinae</taxon>
        <taxon>Daucus</taxon>
        <taxon>Daucus sect. Daucus</taxon>
    </lineage>
</organism>
<gene>
    <name evidence="3" type="ORF">DCAR_0519871</name>
</gene>
<dbReference type="Pfam" id="PF24626">
    <property type="entry name" value="SH3_Tf2-1"/>
    <property type="match status" value="1"/>
</dbReference>
<reference evidence="3" key="1">
    <citation type="journal article" date="2016" name="Nat. Genet.">
        <title>A high-quality carrot genome assembly provides new insights into carotenoid accumulation and asterid genome evolution.</title>
        <authorList>
            <person name="Iorizzo M."/>
            <person name="Ellison S."/>
            <person name="Senalik D."/>
            <person name="Zeng P."/>
            <person name="Satapoomin P."/>
            <person name="Huang J."/>
            <person name="Bowman M."/>
            <person name="Iovene M."/>
            <person name="Sanseverino W."/>
            <person name="Cavagnaro P."/>
            <person name="Yildiz M."/>
            <person name="Macko-Podgorni A."/>
            <person name="Moranska E."/>
            <person name="Grzebelus E."/>
            <person name="Grzebelus D."/>
            <person name="Ashrafi H."/>
            <person name="Zheng Z."/>
            <person name="Cheng S."/>
            <person name="Spooner D."/>
            <person name="Van Deynze A."/>
            <person name="Simon P."/>
        </authorList>
    </citation>
    <scope>NUCLEOTIDE SEQUENCE</scope>
    <source>
        <tissue evidence="3">Leaf</tissue>
    </source>
</reference>
<dbReference type="SUPFAM" id="SSF54160">
    <property type="entry name" value="Chromo domain-like"/>
    <property type="match status" value="1"/>
</dbReference>
<feature type="domain" description="DUF4216" evidence="1">
    <location>
        <begin position="231"/>
        <end position="288"/>
    </location>
</feature>
<dbReference type="InterPro" id="IPR056924">
    <property type="entry name" value="SH3_Tf2-1"/>
</dbReference>
<evidence type="ECO:0000259" key="2">
    <source>
        <dbReference type="Pfam" id="PF24626"/>
    </source>
</evidence>
<evidence type="ECO:0008006" key="5">
    <source>
        <dbReference type="Google" id="ProtNLM"/>
    </source>
</evidence>
<dbReference type="PANTHER" id="PTHR46148">
    <property type="entry name" value="CHROMO DOMAIN-CONTAINING PROTEIN"/>
    <property type="match status" value="1"/>
</dbReference>